<dbReference type="EMBL" id="CP001034">
    <property type="protein sequence ID" value="ACB84217.1"/>
    <property type="molecule type" value="Genomic_DNA"/>
</dbReference>
<keyword evidence="2 4" id="KW-0238">DNA-binding</keyword>
<gene>
    <name evidence="6" type="ordered locus">Nther_0622</name>
</gene>
<dbReference type="PANTHER" id="PTHR30055:SF234">
    <property type="entry name" value="HTH-TYPE TRANSCRIPTIONAL REGULATOR BETI"/>
    <property type="match status" value="1"/>
</dbReference>
<feature type="DNA-binding region" description="H-T-H motif" evidence="4">
    <location>
        <begin position="26"/>
        <end position="45"/>
    </location>
</feature>
<feature type="domain" description="HTH tetR-type" evidence="5">
    <location>
        <begin position="3"/>
        <end position="63"/>
    </location>
</feature>
<dbReference type="GO" id="GO:0000976">
    <property type="term" value="F:transcription cis-regulatory region binding"/>
    <property type="evidence" value="ECO:0007669"/>
    <property type="project" value="TreeGrafter"/>
</dbReference>
<evidence type="ECO:0000256" key="2">
    <source>
        <dbReference type="ARBA" id="ARBA00023125"/>
    </source>
</evidence>
<dbReference type="InterPro" id="IPR036271">
    <property type="entry name" value="Tet_transcr_reg_TetR-rel_C_sf"/>
</dbReference>
<sequence>MSDDTKSRIFEAAAKIIKERTVDDMTLEEVAKEAGISKGGLLYHFPSKEDLIEGLVAYYEQLFTGEIEQEMGKMPEGEKRPLTAYINAAFNFQSKAYEISQGVLAASLLSPGLLAPVQKRLSDFTSQYDQHLKDEDMANIVRLAADGLWLEDILELNTVPKAERDRIKEKLIQLAKEVEER</sequence>
<dbReference type="Pfam" id="PF00440">
    <property type="entry name" value="TetR_N"/>
    <property type="match status" value="1"/>
</dbReference>
<keyword evidence="7" id="KW-1185">Reference proteome</keyword>
<keyword evidence="3" id="KW-0804">Transcription</keyword>
<evidence type="ECO:0000256" key="1">
    <source>
        <dbReference type="ARBA" id="ARBA00023015"/>
    </source>
</evidence>
<dbReference type="InParanoid" id="B2A6T6"/>
<keyword evidence="1" id="KW-0805">Transcription regulation</keyword>
<dbReference type="OrthoDB" id="9780939at2"/>
<reference evidence="6 7" key="1">
    <citation type="submission" date="2008-04" db="EMBL/GenBank/DDBJ databases">
        <title>Complete sequence of chromosome of Natranaerobius thermophilus JW/NM-WN-LF.</title>
        <authorList>
            <consortium name="US DOE Joint Genome Institute"/>
            <person name="Copeland A."/>
            <person name="Lucas S."/>
            <person name="Lapidus A."/>
            <person name="Glavina del Rio T."/>
            <person name="Dalin E."/>
            <person name="Tice H."/>
            <person name="Bruce D."/>
            <person name="Goodwin L."/>
            <person name="Pitluck S."/>
            <person name="Chertkov O."/>
            <person name="Brettin T."/>
            <person name="Detter J.C."/>
            <person name="Han C."/>
            <person name="Kuske C.R."/>
            <person name="Schmutz J."/>
            <person name="Larimer F."/>
            <person name="Land M."/>
            <person name="Hauser L."/>
            <person name="Kyrpides N."/>
            <person name="Lykidis A."/>
            <person name="Mesbah N.M."/>
            <person name="Wiegel J."/>
        </authorList>
    </citation>
    <scope>NUCLEOTIDE SEQUENCE [LARGE SCALE GENOMIC DNA]</scope>
    <source>
        <strain evidence="7">ATCC BAA-1301 / DSM 18059 / JW/NM-WN-LF</strain>
    </source>
</reference>
<evidence type="ECO:0000313" key="6">
    <source>
        <dbReference type="EMBL" id="ACB84217.1"/>
    </source>
</evidence>
<organism evidence="6 7">
    <name type="scientific">Natranaerobius thermophilus (strain ATCC BAA-1301 / DSM 18059 / JW/NM-WN-LF)</name>
    <dbReference type="NCBI Taxonomy" id="457570"/>
    <lineage>
        <taxon>Bacteria</taxon>
        <taxon>Bacillati</taxon>
        <taxon>Bacillota</taxon>
        <taxon>Clostridia</taxon>
        <taxon>Natranaerobiales</taxon>
        <taxon>Natranaerobiaceae</taxon>
        <taxon>Natranaerobius</taxon>
    </lineage>
</organism>
<dbReference type="Pfam" id="PF17937">
    <property type="entry name" value="TetR_C_28"/>
    <property type="match status" value="1"/>
</dbReference>
<accession>B2A6T6</accession>
<dbReference type="InterPro" id="IPR050109">
    <property type="entry name" value="HTH-type_TetR-like_transc_reg"/>
</dbReference>
<dbReference type="Gene3D" id="1.10.357.10">
    <property type="entry name" value="Tetracycline Repressor, domain 2"/>
    <property type="match status" value="1"/>
</dbReference>
<dbReference type="PRINTS" id="PR00455">
    <property type="entry name" value="HTHTETR"/>
</dbReference>
<dbReference type="STRING" id="457570.Nther_0622"/>
<evidence type="ECO:0000256" key="3">
    <source>
        <dbReference type="ARBA" id="ARBA00023163"/>
    </source>
</evidence>
<dbReference type="InterPro" id="IPR009057">
    <property type="entry name" value="Homeodomain-like_sf"/>
</dbReference>
<dbReference type="RefSeq" id="WP_012447102.1">
    <property type="nucleotide sequence ID" value="NC_010718.1"/>
</dbReference>
<dbReference type="SUPFAM" id="SSF48498">
    <property type="entry name" value="Tetracyclin repressor-like, C-terminal domain"/>
    <property type="match status" value="1"/>
</dbReference>
<reference evidence="6 7" key="2">
    <citation type="journal article" date="2011" name="J. Bacteriol.">
        <title>Complete genome sequence of the anaerobic, halophilic alkalithermophile Natranaerobius thermophilus JW/NM-WN-LF.</title>
        <authorList>
            <person name="Zhao B."/>
            <person name="Mesbah N.M."/>
            <person name="Dalin E."/>
            <person name="Goodwin L."/>
            <person name="Nolan M."/>
            <person name="Pitluck S."/>
            <person name="Chertkov O."/>
            <person name="Brettin T.S."/>
            <person name="Han J."/>
            <person name="Larimer F.W."/>
            <person name="Land M.L."/>
            <person name="Hauser L."/>
            <person name="Kyrpides N."/>
            <person name="Wiegel J."/>
        </authorList>
    </citation>
    <scope>NUCLEOTIDE SEQUENCE [LARGE SCALE GENOMIC DNA]</scope>
    <source>
        <strain evidence="7">ATCC BAA-1301 / DSM 18059 / JW/NM-WN-LF</strain>
    </source>
</reference>
<evidence type="ECO:0000259" key="5">
    <source>
        <dbReference type="PROSITE" id="PS50977"/>
    </source>
</evidence>
<proteinExistence type="predicted"/>
<dbReference type="HOGENOM" id="CLU_091687_2_1_9"/>
<dbReference type="GO" id="GO:0003700">
    <property type="term" value="F:DNA-binding transcription factor activity"/>
    <property type="evidence" value="ECO:0007669"/>
    <property type="project" value="TreeGrafter"/>
</dbReference>
<dbReference type="PANTHER" id="PTHR30055">
    <property type="entry name" value="HTH-TYPE TRANSCRIPTIONAL REGULATOR RUTR"/>
    <property type="match status" value="1"/>
</dbReference>
<protein>
    <submittedName>
        <fullName evidence="6">Transcriptional regulator, TetR family</fullName>
    </submittedName>
</protein>
<evidence type="ECO:0000256" key="4">
    <source>
        <dbReference type="PROSITE-ProRule" id="PRU00335"/>
    </source>
</evidence>
<dbReference type="KEGG" id="nth:Nther_0622"/>
<dbReference type="SUPFAM" id="SSF46689">
    <property type="entry name" value="Homeodomain-like"/>
    <property type="match status" value="1"/>
</dbReference>
<dbReference type="AlphaFoldDB" id="B2A6T6"/>
<name>B2A6T6_NATTJ</name>
<dbReference type="PROSITE" id="PS50977">
    <property type="entry name" value="HTH_TETR_2"/>
    <property type="match status" value="1"/>
</dbReference>
<dbReference type="Proteomes" id="UP000001683">
    <property type="component" value="Chromosome"/>
</dbReference>
<dbReference type="InterPro" id="IPR041479">
    <property type="entry name" value="TetR_CgmR_C"/>
</dbReference>
<evidence type="ECO:0000313" key="7">
    <source>
        <dbReference type="Proteomes" id="UP000001683"/>
    </source>
</evidence>
<dbReference type="InterPro" id="IPR001647">
    <property type="entry name" value="HTH_TetR"/>
</dbReference>
<dbReference type="eggNOG" id="COG1309">
    <property type="taxonomic scope" value="Bacteria"/>
</dbReference>